<evidence type="ECO:0000313" key="1">
    <source>
        <dbReference type="EMBL" id="KAK6357708.1"/>
    </source>
</evidence>
<dbReference type="Proteomes" id="UP001313282">
    <property type="component" value="Unassembled WGS sequence"/>
</dbReference>
<comment type="caution">
    <text evidence="1">The sequence shown here is derived from an EMBL/GenBank/DDBJ whole genome shotgun (WGS) entry which is preliminary data.</text>
</comment>
<keyword evidence="2" id="KW-1185">Reference proteome</keyword>
<proteinExistence type="predicted"/>
<reference evidence="1 2" key="1">
    <citation type="submission" date="2019-10" db="EMBL/GenBank/DDBJ databases">
        <authorList>
            <person name="Palmer J.M."/>
        </authorList>
    </citation>
    <scope>NUCLEOTIDE SEQUENCE [LARGE SCALE GENOMIC DNA]</scope>
    <source>
        <strain evidence="1 2">TWF718</strain>
    </source>
</reference>
<dbReference type="EMBL" id="JAVHNR010000001">
    <property type="protein sequence ID" value="KAK6357708.1"/>
    <property type="molecule type" value="Genomic_DNA"/>
</dbReference>
<evidence type="ECO:0008006" key="3">
    <source>
        <dbReference type="Google" id="ProtNLM"/>
    </source>
</evidence>
<organism evidence="1 2">
    <name type="scientific">Orbilia javanica</name>
    <dbReference type="NCBI Taxonomy" id="47235"/>
    <lineage>
        <taxon>Eukaryota</taxon>
        <taxon>Fungi</taxon>
        <taxon>Dikarya</taxon>
        <taxon>Ascomycota</taxon>
        <taxon>Pezizomycotina</taxon>
        <taxon>Orbiliomycetes</taxon>
        <taxon>Orbiliales</taxon>
        <taxon>Orbiliaceae</taxon>
        <taxon>Orbilia</taxon>
    </lineage>
</organism>
<evidence type="ECO:0000313" key="2">
    <source>
        <dbReference type="Proteomes" id="UP001313282"/>
    </source>
</evidence>
<sequence length="775" mass="87133">MSAQSQLSDPRSSLLSLPLDIHTILLDLLSPSDISKLRTLSHASYEVFSSSALCSHYLSLYGIFLGPRDNAKAEFDRFFFPRDRIRKGKPTRATIVDGLRMTNLDAPYFTTSHAYQNGDSVNHDGVVAYRTNAGDLALLDLSNPSNSSVLLMTETWEFTTQSLAEYNRNGRGVAVMGSIKERISTGWWTAESFKDKGIGLKKFEVNVHNDFGGEVLFVELSWIKEARETAPYDVLALLSAAHTPLPIESERTWHPIIARTKSLGMVISLKPENFGHPIAFFSLPPSQFPYAEYCLNSSYIAGIVPTTHQFAFIRYARDDTETVCSIKGVEKEGHGSQLFWGLQEYFPSVLLLDLGKMGLSEFNVDRGLMFVNNTDIHVQPDKAGELVFIATGAGVTAFDITRTSQYGGLTALKTFWWRYKNGIRIYINPNEDLDGEESKSVGYWREGMWARTAEKSDWGMKLIAPSIPRIWKSFVPGKVYGGGEGDDEMFTIVRGYSYVVRVGEGEVAPEHAYSQVPAWQRPEFLIAWELPLTRKGVEKYTFQTLNRRAGFPDLDDDKPPFEVDKNGNFSVIENPEGIYPNKIMHLQTALTTNLAGVLRCFEAHLVLAVQMPQMIFAKRDTHKTKSRWLGIDINEIMVEGDEYREIVGPVEKGRWKPEKRVDLLKLSKRQERVLFIVPRNGKLQCERPYPRTVRFGKRRSGLMSMFLGKGGNLQPLSEKSITRTPELEVLPKGNIHHVKVGDSGNYIAYVTNVSPVPTEDSGGPSGTLVIVRYDH</sequence>
<accession>A0AAN8N266</accession>
<gene>
    <name evidence="1" type="ORF">TWF718_002017</name>
</gene>
<dbReference type="AlphaFoldDB" id="A0AAN8N266"/>
<protein>
    <recommendedName>
        <fullName evidence="3">F-box domain-containing protein</fullName>
    </recommendedName>
</protein>
<name>A0AAN8N266_9PEZI</name>